<accession>A0A841BSE9</accession>
<keyword evidence="2" id="KW-1185">Reference proteome</keyword>
<protein>
    <submittedName>
        <fullName evidence="1">Uncharacterized protein</fullName>
    </submittedName>
</protein>
<gene>
    <name evidence="1" type="ORF">F4553_005366</name>
</gene>
<sequence length="39" mass="4145">MAEVARLWDRVITTRIAMDEALDLADPGQESGNSARGAG</sequence>
<dbReference type="Proteomes" id="UP000587527">
    <property type="component" value="Unassembled WGS sequence"/>
</dbReference>
<evidence type="ECO:0000313" key="2">
    <source>
        <dbReference type="Proteomes" id="UP000587527"/>
    </source>
</evidence>
<reference evidence="1 2" key="1">
    <citation type="submission" date="2020-08" db="EMBL/GenBank/DDBJ databases">
        <title>Sequencing the genomes of 1000 actinobacteria strains.</title>
        <authorList>
            <person name="Klenk H.-P."/>
        </authorList>
    </citation>
    <scope>NUCLEOTIDE SEQUENCE [LARGE SCALE GENOMIC DNA]</scope>
    <source>
        <strain evidence="1 2">DSM 45362</strain>
    </source>
</reference>
<name>A0A841BSE9_9ACTN</name>
<organism evidence="1 2">
    <name type="scientific">Allocatelliglobosispora scoriae</name>
    <dbReference type="NCBI Taxonomy" id="643052"/>
    <lineage>
        <taxon>Bacteria</taxon>
        <taxon>Bacillati</taxon>
        <taxon>Actinomycetota</taxon>
        <taxon>Actinomycetes</taxon>
        <taxon>Micromonosporales</taxon>
        <taxon>Micromonosporaceae</taxon>
        <taxon>Allocatelliglobosispora</taxon>
    </lineage>
</organism>
<proteinExistence type="predicted"/>
<evidence type="ECO:0000313" key="1">
    <source>
        <dbReference type="EMBL" id="MBB5871987.1"/>
    </source>
</evidence>
<dbReference type="AlphaFoldDB" id="A0A841BSE9"/>
<comment type="caution">
    <text evidence="1">The sequence shown here is derived from an EMBL/GenBank/DDBJ whole genome shotgun (WGS) entry which is preliminary data.</text>
</comment>
<dbReference type="EMBL" id="JACHMN010000002">
    <property type="protein sequence ID" value="MBB5871987.1"/>
    <property type="molecule type" value="Genomic_DNA"/>
</dbReference>